<sequence length="313" mass="35051">MTTGSFLTEMLMLYSIALLGFTARKTAVLNENTNEVLTQLILYITLPSLILFSLDIPFSISILKEFLWLISMSAYIMLLSCLLAGLMRRRAQLPSKQKHVYESLIIFGNQGFIGYAVCFILFQEQGIIYLTIFNLWYLLLIWSYGIYLFTKTNKGINWKHVFLNPGILSTLLGLVVLFSPLSWPSAISETLQEIGKMTIPLSMILIGSLMANIQINVFPAMVRNSYLWKSVAVRLVIIPSLLFPFITMPVPDVLLIIAILVSGMPSAPTISLYSQKFGADTSFATSGVLLTTLLCIFTIPLIYFVLTCILTLI</sequence>
<comment type="similarity">
    <text evidence="2">Belongs to the auxin efflux carrier (TC 2.A.69) family.</text>
</comment>
<dbReference type="Proteomes" id="UP001500866">
    <property type="component" value="Unassembled WGS sequence"/>
</dbReference>
<keyword evidence="7 8" id="KW-0472">Membrane</keyword>
<evidence type="ECO:0000313" key="9">
    <source>
        <dbReference type="EMBL" id="GAA0599235.1"/>
    </source>
</evidence>
<evidence type="ECO:0000256" key="7">
    <source>
        <dbReference type="ARBA" id="ARBA00023136"/>
    </source>
</evidence>
<proteinExistence type="inferred from homology"/>
<evidence type="ECO:0000256" key="2">
    <source>
        <dbReference type="ARBA" id="ARBA00010145"/>
    </source>
</evidence>
<feature type="transmembrane region" description="Helical" evidence="8">
    <location>
        <begin position="286"/>
        <end position="312"/>
    </location>
</feature>
<feature type="transmembrane region" description="Helical" evidence="8">
    <location>
        <begin position="66"/>
        <end position="87"/>
    </location>
</feature>
<name>A0ABP3QXF8_9BACI</name>
<evidence type="ECO:0000256" key="1">
    <source>
        <dbReference type="ARBA" id="ARBA00004651"/>
    </source>
</evidence>
<dbReference type="InterPro" id="IPR038770">
    <property type="entry name" value="Na+/solute_symporter_sf"/>
</dbReference>
<protein>
    <submittedName>
        <fullName evidence="9">AEC family transporter</fullName>
    </submittedName>
</protein>
<evidence type="ECO:0000256" key="5">
    <source>
        <dbReference type="ARBA" id="ARBA00022692"/>
    </source>
</evidence>
<dbReference type="Pfam" id="PF03547">
    <property type="entry name" value="Mem_trans"/>
    <property type="match status" value="1"/>
</dbReference>
<feature type="transmembrane region" description="Helical" evidence="8">
    <location>
        <begin position="99"/>
        <end position="122"/>
    </location>
</feature>
<gene>
    <name evidence="9" type="ORF">GCM10009001_14390</name>
</gene>
<keyword evidence="5 8" id="KW-0812">Transmembrane</keyword>
<feature type="transmembrane region" description="Helical" evidence="8">
    <location>
        <begin position="199"/>
        <end position="219"/>
    </location>
</feature>
<reference evidence="10" key="1">
    <citation type="journal article" date="2019" name="Int. J. Syst. Evol. Microbiol.">
        <title>The Global Catalogue of Microorganisms (GCM) 10K type strain sequencing project: providing services to taxonomists for standard genome sequencing and annotation.</title>
        <authorList>
            <consortium name="The Broad Institute Genomics Platform"/>
            <consortium name="The Broad Institute Genome Sequencing Center for Infectious Disease"/>
            <person name="Wu L."/>
            <person name="Ma J."/>
        </authorList>
    </citation>
    <scope>NUCLEOTIDE SEQUENCE [LARGE SCALE GENOMIC DNA]</scope>
    <source>
        <strain evidence="10">JCM 15395</strain>
    </source>
</reference>
<feature type="transmembrane region" description="Helical" evidence="8">
    <location>
        <begin position="6"/>
        <end position="24"/>
    </location>
</feature>
<evidence type="ECO:0000256" key="3">
    <source>
        <dbReference type="ARBA" id="ARBA00022448"/>
    </source>
</evidence>
<comment type="caution">
    <text evidence="9">The sequence shown here is derived from an EMBL/GenBank/DDBJ whole genome shotgun (WGS) entry which is preliminary data.</text>
</comment>
<keyword evidence="6 8" id="KW-1133">Transmembrane helix</keyword>
<evidence type="ECO:0000256" key="8">
    <source>
        <dbReference type="SAM" id="Phobius"/>
    </source>
</evidence>
<keyword evidence="3" id="KW-0813">Transport</keyword>
<dbReference type="PANTHER" id="PTHR36838">
    <property type="entry name" value="AUXIN EFFLUX CARRIER FAMILY PROTEIN"/>
    <property type="match status" value="1"/>
</dbReference>
<dbReference type="PANTHER" id="PTHR36838:SF1">
    <property type="entry name" value="SLR1864 PROTEIN"/>
    <property type="match status" value="1"/>
</dbReference>
<evidence type="ECO:0000313" key="10">
    <source>
        <dbReference type="Proteomes" id="UP001500866"/>
    </source>
</evidence>
<evidence type="ECO:0000256" key="6">
    <source>
        <dbReference type="ARBA" id="ARBA00022989"/>
    </source>
</evidence>
<feature type="transmembrane region" description="Helical" evidence="8">
    <location>
        <begin position="36"/>
        <end position="54"/>
    </location>
</feature>
<dbReference type="Gene3D" id="1.20.1530.20">
    <property type="match status" value="1"/>
</dbReference>
<keyword evidence="10" id="KW-1185">Reference proteome</keyword>
<dbReference type="EMBL" id="BAAADS010000009">
    <property type="protein sequence ID" value="GAA0599235.1"/>
    <property type="molecule type" value="Genomic_DNA"/>
</dbReference>
<keyword evidence="4" id="KW-1003">Cell membrane</keyword>
<feature type="transmembrane region" description="Helical" evidence="8">
    <location>
        <begin position="128"/>
        <end position="149"/>
    </location>
</feature>
<evidence type="ECO:0000256" key="4">
    <source>
        <dbReference type="ARBA" id="ARBA00022475"/>
    </source>
</evidence>
<comment type="subcellular location">
    <subcellularLocation>
        <location evidence="1">Cell membrane</location>
        <topology evidence="1">Multi-pass membrane protein</topology>
    </subcellularLocation>
</comment>
<accession>A0ABP3QXF8</accession>
<feature type="transmembrane region" description="Helical" evidence="8">
    <location>
        <begin position="161"/>
        <end position="179"/>
    </location>
</feature>
<organism evidence="9 10">
    <name type="scientific">Virgibacillus siamensis</name>
    <dbReference type="NCBI Taxonomy" id="480071"/>
    <lineage>
        <taxon>Bacteria</taxon>
        <taxon>Bacillati</taxon>
        <taxon>Bacillota</taxon>
        <taxon>Bacilli</taxon>
        <taxon>Bacillales</taxon>
        <taxon>Bacillaceae</taxon>
        <taxon>Virgibacillus</taxon>
    </lineage>
</organism>
<dbReference type="InterPro" id="IPR004776">
    <property type="entry name" value="Mem_transp_PIN-like"/>
</dbReference>
<dbReference type="RefSeq" id="WP_343811603.1">
    <property type="nucleotide sequence ID" value="NZ_BAAADS010000009.1"/>
</dbReference>